<dbReference type="Proteomes" id="UP001604336">
    <property type="component" value="Unassembled WGS sequence"/>
</dbReference>
<comment type="caution">
    <text evidence="4">The sequence shown here is derived from an EMBL/GenBank/DDBJ whole genome shotgun (WGS) entry which is preliminary data.</text>
</comment>
<feature type="compositionally biased region" description="Polar residues" evidence="2">
    <location>
        <begin position="112"/>
        <end position="135"/>
    </location>
</feature>
<proteinExistence type="inferred from homology"/>
<evidence type="ECO:0000256" key="2">
    <source>
        <dbReference type="SAM" id="MobiDB-lite"/>
    </source>
</evidence>
<reference evidence="5" key="1">
    <citation type="submission" date="2024-07" db="EMBL/GenBank/DDBJ databases">
        <title>Two chromosome-level genome assemblies of Korean endemic species Abeliophyllum distichum and Forsythia ovata (Oleaceae).</title>
        <authorList>
            <person name="Jang H."/>
        </authorList>
    </citation>
    <scope>NUCLEOTIDE SEQUENCE [LARGE SCALE GENOMIC DNA]</scope>
</reference>
<evidence type="ECO:0000313" key="5">
    <source>
        <dbReference type="Proteomes" id="UP001604336"/>
    </source>
</evidence>
<feature type="region of interest" description="Disordered" evidence="2">
    <location>
        <begin position="108"/>
        <end position="135"/>
    </location>
</feature>
<name>A0ABD1VY46_9LAMI</name>
<sequence length="232" mass="25350">MNRRKIRKLTNLTFFSPPSCKKSRKEFQVIKKERKCSNNHHSPLNSAPSTPLNLITTEQIQKYLEENKNLIMAILENQNLGKMAECAQYQAILQKNLMYLAAVADAQPPPGSTSSQIPTSSVASQGNYVQQTQASAVKQQHGAPMAKLPFQVNALRPQDQHNQLLQFHQQQQMQGHFGLGGGSNNGMHFLMQPGLGSSGSLMDLRGNQPGGLEAISGDGQGNSGLGRSEGRE</sequence>
<dbReference type="AlphaFoldDB" id="A0ABD1VY46"/>
<evidence type="ECO:0000256" key="1">
    <source>
        <dbReference type="ARBA" id="ARBA00007945"/>
    </source>
</evidence>
<feature type="domain" description="SS18 N-terminal" evidence="3">
    <location>
        <begin position="55"/>
        <end position="107"/>
    </location>
</feature>
<dbReference type="InterPro" id="IPR007726">
    <property type="entry name" value="SS18_N"/>
</dbReference>
<organism evidence="4 5">
    <name type="scientific">Abeliophyllum distichum</name>
    <dbReference type="NCBI Taxonomy" id="126358"/>
    <lineage>
        <taxon>Eukaryota</taxon>
        <taxon>Viridiplantae</taxon>
        <taxon>Streptophyta</taxon>
        <taxon>Embryophyta</taxon>
        <taxon>Tracheophyta</taxon>
        <taxon>Spermatophyta</taxon>
        <taxon>Magnoliopsida</taxon>
        <taxon>eudicotyledons</taxon>
        <taxon>Gunneridae</taxon>
        <taxon>Pentapetalae</taxon>
        <taxon>asterids</taxon>
        <taxon>lamiids</taxon>
        <taxon>Lamiales</taxon>
        <taxon>Oleaceae</taxon>
        <taxon>Forsythieae</taxon>
        <taxon>Abeliophyllum</taxon>
    </lineage>
</organism>
<evidence type="ECO:0000313" key="4">
    <source>
        <dbReference type="EMBL" id="KAL2542322.1"/>
    </source>
</evidence>
<feature type="region of interest" description="Disordered" evidence="2">
    <location>
        <begin position="200"/>
        <end position="232"/>
    </location>
</feature>
<keyword evidence="5" id="KW-1185">Reference proteome</keyword>
<gene>
    <name evidence="4" type="ORF">Adt_03300</name>
</gene>
<accession>A0ABD1VY46</accession>
<dbReference type="Pfam" id="PF05030">
    <property type="entry name" value="SSXT"/>
    <property type="match status" value="1"/>
</dbReference>
<dbReference type="EMBL" id="JBFOLK010000001">
    <property type="protein sequence ID" value="KAL2542322.1"/>
    <property type="molecule type" value="Genomic_DNA"/>
</dbReference>
<comment type="similarity">
    <text evidence="1">Belongs to the SS18 family.</text>
</comment>
<protein>
    <submittedName>
        <fullName evidence="4">GRF1-interacting factor 2</fullName>
    </submittedName>
</protein>
<evidence type="ECO:0000259" key="3">
    <source>
        <dbReference type="Pfam" id="PF05030"/>
    </source>
</evidence>